<proteinExistence type="predicted"/>
<gene>
    <name evidence="2" type="ORF">M5D96_009304</name>
</gene>
<dbReference type="AlphaFoldDB" id="A0A9P9YIX4"/>
<evidence type="ECO:0000256" key="1">
    <source>
        <dbReference type="SAM" id="MobiDB-lite"/>
    </source>
</evidence>
<organism evidence="2 3">
    <name type="scientific">Drosophila gunungcola</name>
    <name type="common">fruit fly</name>
    <dbReference type="NCBI Taxonomy" id="103775"/>
    <lineage>
        <taxon>Eukaryota</taxon>
        <taxon>Metazoa</taxon>
        <taxon>Ecdysozoa</taxon>
        <taxon>Arthropoda</taxon>
        <taxon>Hexapoda</taxon>
        <taxon>Insecta</taxon>
        <taxon>Pterygota</taxon>
        <taxon>Neoptera</taxon>
        <taxon>Endopterygota</taxon>
        <taxon>Diptera</taxon>
        <taxon>Brachycera</taxon>
        <taxon>Muscomorpha</taxon>
        <taxon>Ephydroidea</taxon>
        <taxon>Drosophilidae</taxon>
        <taxon>Drosophila</taxon>
        <taxon>Sophophora</taxon>
    </lineage>
</organism>
<keyword evidence="3" id="KW-1185">Reference proteome</keyword>
<evidence type="ECO:0000313" key="2">
    <source>
        <dbReference type="EMBL" id="KAI8037803.1"/>
    </source>
</evidence>
<reference evidence="2" key="1">
    <citation type="journal article" date="2023" name="Genome Biol. Evol.">
        <title>Long-read-based Genome Assembly of Drosophila gunungcola Reveals Fewer Chemosensory Genes in Flower-breeding Species.</title>
        <authorList>
            <person name="Negi A."/>
            <person name="Liao B.Y."/>
            <person name="Yeh S.D."/>
        </authorList>
    </citation>
    <scope>NUCLEOTIDE SEQUENCE</scope>
    <source>
        <strain evidence="2">Sukarami</strain>
    </source>
</reference>
<sequence>MESQGSHDQGRNVILERQERVSIQAQVRELYRHQSVKVPGSAPKQHSSVSSDLEKIQRTRQKVNSLNRKIEHEIENLKRLRKYFLESKETRCKSGSQEMASVKDMTWGQSLEANQAKENSKSELGGRTAVATNPTYTRMPVKEAVKTETIKPEDTDRVNSSQEPDEFDHNQCSEWQDEYETQQNSLDMRQHDISFNDPNTEYTSFPDQIPSRCVRTSSEFDRYGKERSDRSSSSAEHTCIESTCDDDFASCDEPDPQVDFKRIPPFDACPCMYQTYVNLAAMCQGRFVQ</sequence>
<protein>
    <submittedName>
        <fullName evidence="2">Uncharacterized protein</fullName>
    </submittedName>
</protein>
<feature type="compositionally biased region" description="Basic and acidic residues" evidence="1">
    <location>
        <begin position="140"/>
        <end position="157"/>
    </location>
</feature>
<feature type="region of interest" description="Disordered" evidence="1">
    <location>
        <begin position="37"/>
        <end position="60"/>
    </location>
</feature>
<accession>A0A9P9YIX4</accession>
<name>A0A9P9YIX4_9MUSC</name>
<feature type="region of interest" description="Disordered" evidence="1">
    <location>
        <begin position="109"/>
        <end position="170"/>
    </location>
</feature>
<comment type="caution">
    <text evidence="2">The sequence shown here is derived from an EMBL/GenBank/DDBJ whole genome shotgun (WGS) entry which is preliminary data.</text>
</comment>
<dbReference type="EMBL" id="JAMKOV010000010">
    <property type="protein sequence ID" value="KAI8037803.1"/>
    <property type="molecule type" value="Genomic_DNA"/>
</dbReference>
<dbReference type="Proteomes" id="UP001059596">
    <property type="component" value="Unassembled WGS sequence"/>
</dbReference>
<evidence type="ECO:0000313" key="3">
    <source>
        <dbReference type="Proteomes" id="UP001059596"/>
    </source>
</evidence>